<feature type="transmembrane region" description="Helical" evidence="1">
    <location>
        <begin position="66"/>
        <end position="87"/>
    </location>
</feature>
<sequence length="259" mass="28152">MDALEHLASRNIPRIRTVAWYRPLIWLLDALEDMGRSPSLSLAWGSLFSLGGLLCYQCARGRPSLVLASMAAYLVVAPLLAVVFYQINRLREARGNGLEARPGEQLFAPVLARWQPLALFGLLLAALFLFWSQITALLAMEALDGDGAGPLGMVWEHLRQRQDTGPLLLWALSSLLLGLLAFACGVVTAPYLLDREGDVGQAVAASLQACLQNLPAMGVWLAAILALSALGFATLMLGFTMVAPLMGYATWRAYRELVE</sequence>
<dbReference type="RefSeq" id="WP_216125672.1">
    <property type="nucleotide sequence ID" value="NZ_CP064782.1"/>
</dbReference>
<proteinExistence type="predicted"/>
<gene>
    <name evidence="2" type="ORF">Azoinq_03950</name>
</gene>
<dbReference type="EMBL" id="CP064782">
    <property type="protein sequence ID" value="QWT49776.1"/>
    <property type="molecule type" value="Genomic_DNA"/>
</dbReference>
<dbReference type="KEGG" id="aiq:Azoinq_03950"/>
<name>A0A975SNT0_9RHOO</name>
<dbReference type="Proteomes" id="UP000683428">
    <property type="component" value="Chromosome"/>
</dbReference>
<dbReference type="Pfam" id="PF09955">
    <property type="entry name" value="DUF2189"/>
    <property type="match status" value="1"/>
</dbReference>
<keyword evidence="1" id="KW-0812">Transmembrane</keyword>
<feature type="transmembrane region" description="Helical" evidence="1">
    <location>
        <begin position="167"/>
        <end position="193"/>
    </location>
</feature>
<dbReference type="AlphaFoldDB" id="A0A975SNT0"/>
<dbReference type="InterPro" id="IPR018692">
    <property type="entry name" value="DUF2189"/>
</dbReference>
<reference evidence="2" key="1">
    <citation type="submission" date="2020-11" db="EMBL/GenBank/DDBJ databases">
        <title>Azospira inquinata sp. nov.</title>
        <authorList>
            <person name="Moe W.M."/>
            <person name="Mikes M.C."/>
        </authorList>
    </citation>
    <scope>NUCLEOTIDE SEQUENCE</scope>
    <source>
        <strain evidence="2">Azo-3</strain>
    </source>
</reference>
<feature type="transmembrane region" description="Helical" evidence="1">
    <location>
        <begin position="107"/>
        <end position="131"/>
    </location>
</feature>
<accession>A0A975SNT0</accession>
<keyword evidence="1" id="KW-0472">Membrane</keyword>
<keyword evidence="1" id="KW-1133">Transmembrane helix</keyword>
<evidence type="ECO:0000313" key="3">
    <source>
        <dbReference type="Proteomes" id="UP000683428"/>
    </source>
</evidence>
<organism evidence="2 3">
    <name type="scientific">Azospira inquinata</name>
    <dbReference type="NCBI Taxonomy" id="2785627"/>
    <lineage>
        <taxon>Bacteria</taxon>
        <taxon>Pseudomonadati</taxon>
        <taxon>Pseudomonadota</taxon>
        <taxon>Betaproteobacteria</taxon>
        <taxon>Rhodocyclales</taxon>
        <taxon>Rhodocyclaceae</taxon>
        <taxon>Azospira</taxon>
    </lineage>
</organism>
<evidence type="ECO:0000256" key="1">
    <source>
        <dbReference type="SAM" id="Phobius"/>
    </source>
</evidence>
<feature type="transmembrane region" description="Helical" evidence="1">
    <location>
        <begin position="219"/>
        <end position="245"/>
    </location>
</feature>
<keyword evidence="3" id="KW-1185">Reference proteome</keyword>
<protein>
    <submittedName>
        <fullName evidence="2">DUF2189 domain-containing protein</fullName>
    </submittedName>
</protein>
<evidence type="ECO:0000313" key="2">
    <source>
        <dbReference type="EMBL" id="QWT49776.1"/>
    </source>
</evidence>